<gene>
    <name evidence="2" type="ORF">J2S45_002051</name>
</gene>
<keyword evidence="3" id="KW-1185">Reference proteome</keyword>
<comment type="caution">
    <text evidence="2">The sequence shown here is derived from an EMBL/GenBank/DDBJ whole genome shotgun (WGS) entry which is preliminary data.</text>
</comment>
<reference evidence="2 3" key="1">
    <citation type="submission" date="2023-07" db="EMBL/GenBank/DDBJ databases">
        <title>Sequencing the genomes of 1000 actinobacteria strains.</title>
        <authorList>
            <person name="Klenk H.-P."/>
        </authorList>
    </citation>
    <scope>NUCLEOTIDE SEQUENCE [LARGE SCALE GENOMIC DNA]</scope>
    <source>
        <strain evidence="2 3">DSM 19515</strain>
    </source>
</reference>
<accession>A0ABT9PLM4</accession>
<protein>
    <submittedName>
        <fullName evidence="2">Uncharacterized protein</fullName>
    </submittedName>
</protein>
<organism evidence="2 3">
    <name type="scientific">Trueperella abortisuis</name>
    <dbReference type="NCBI Taxonomy" id="445930"/>
    <lineage>
        <taxon>Bacteria</taxon>
        <taxon>Bacillati</taxon>
        <taxon>Actinomycetota</taxon>
        <taxon>Actinomycetes</taxon>
        <taxon>Actinomycetales</taxon>
        <taxon>Actinomycetaceae</taxon>
        <taxon>Trueperella</taxon>
    </lineage>
</organism>
<feature type="region of interest" description="Disordered" evidence="1">
    <location>
        <begin position="22"/>
        <end position="41"/>
    </location>
</feature>
<name>A0ABT9PLM4_9ACTO</name>
<dbReference type="Proteomes" id="UP001230145">
    <property type="component" value="Unassembled WGS sequence"/>
</dbReference>
<proteinExistence type="predicted"/>
<evidence type="ECO:0000313" key="3">
    <source>
        <dbReference type="Proteomes" id="UP001230145"/>
    </source>
</evidence>
<evidence type="ECO:0000256" key="1">
    <source>
        <dbReference type="SAM" id="MobiDB-lite"/>
    </source>
</evidence>
<dbReference type="EMBL" id="JAUSQL010000001">
    <property type="protein sequence ID" value="MDP9833372.1"/>
    <property type="molecule type" value="Genomic_DNA"/>
</dbReference>
<evidence type="ECO:0000313" key="2">
    <source>
        <dbReference type="EMBL" id="MDP9833372.1"/>
    </source>
</evidence>
<sequence>MFHGEDMCENDGYRQRLLSIVTPSDPSSDRHMEVDMEALNTPRLMLRPM</sequence>